<dbReference type="AlphaFoldDB" id="A0ABD3RFG0"/>
<dbReference type="PANTHER" id="PTHR47447:SF17">
    <property type="entry name" value="OS12G0638900 PROTEIN"/>
    <property type="match status" value="1"/>
</dbReference>
<proteinExistence type="predicted"/>
<evidence type="ECO:0000313" key="5">
    <source>
        <dbReference type="Proteomes" id="UP001530377"/>
    </source>
</evidence>
<feature type="repeat" description="PPR" evidence="2">
    <location>
        <begin position="152"/>
        <end position="182"/>
    </location>
</feature>
<keyword evidence="5" id="KW-1185">Reference proteome</keyword>
<evidence type="ECO:0008006" key="6">
    <source>
        <dbReference type="Google" id="ProtNLM"/>
    </source>
</evidence>
<dbReference type="Proteomes" id="UP001530377">
    <property type="component" value="Unassembled WGS sequence"/>
</dbReference>
<reference evidence="4 5" key="1">
    <citation type="submission" date="2024-10" db="EMBL/GenBank/DDBJ databases">
        <title>Updated reference genomes for cyclostephanoid diatoms.</title>
        <authorList>
            <person name="Roberts W.R."/>
            <person name="Alverson A.J."/>
        </authorList>
    </citation>
    <scope>NUCLEOTIDE SEQUENCE [LARGE SCALE GENOMIC DNA]</scope>
    <source>
        <strain evidence="4 5">AJA228-03</strain>
    </source>
</reference>
<evidence type="ECO:0000313" key="4">
    <source>
        <dbReference type="EMBL" id="KAL3811735.1"/>
    </source>
</evidence>
<feature type="repeat" description="PPR" evidence="2">
    <location>
        <begin position="115"/>
        <end position="145"/>
    </location>
</feature>
<evidence type="ECO:0000256" key="1">
    <source>
        <dbReference type="ARBA" id="ARBA00022737"/>
    </source>
</evidence>
<feature type="repeat" description="PPR" evidence="2">
    <location>
        <begin position="303"/>
        <end position="337"/>
    </location>
</feature>
<evidence type="ECO:0000256" key="3">
    <source>
        <dbReference type="SAM" id="MobiDB-lite"/>
    </source>
</evidence>
<dbReference type="PROSITE" id="PS51375">
    <property type="entry name" value="PPR"/>
    <property type="match status" value="4"/>
</dbReference>
<dbReference type="NCBIfam" id="TIGR00756">
    <property type="entry name" value="PPR"/>
    <property type="match status" value="3"/>
</dbReference>
<keyword evidence="1" id="KW-0677">Repeat</keyword>
<feature type="compositionally biased region" description="Basic and acidic residues" evidence="3">
    <location>
        <begin position="221"/>
        <end position="231"/>
    </location>
</feature>
<feature type="repeat" description="PPR" evidence="2">
    <location>
        <begin position="465"/>
        <end position="499"/>
    </location>
</feature>
<gene>
    <name evidence="4" type="ORF">ACHAXA_000237</name>
</gene>
<dbReference type="PANTHER" id="PTHR47447">
    <property type="entry name" value="OS03G0856100 PROTEIN"/>
    <property type="match status" value="1"/>
</dbReference>
<evidence type="ECO:0000256" key="2">
    <source>
        <dbReference type="PROSITE-ProRule" id="PRU00708"/>
    </source>
</evidence>
<dbReference type="InterPro" id="IPR011990">
    <property type="entry name" value="TPR-like_helical_dom_sf"/>
</dbReference>
<organism evidence="4 5">
    <name type="scientific">Cyclostephanos tholiformis</name>
    <dbReference type="NCBI Taxonomy" id="382380"/>
    <lineage>
        <taxon>Eukaryota</taxon>
        <taxon>Sar</taxon>
        <taxon>Stramenopiles</taxon>
        <taxon>Ochrophyta</taxon>
        <taxon>Bacillariophyta</taxon>
        <taxon>Coscinodiscophyceae</taxon>
        <taxon>Thalassiosirophycidae</taxon>
        <taxon>Stephanodiscales</taxon>
        <taxon>Stephanodiscaceae</taxon>
        <taxon>Cyclostephanos</taxon>
    </lineage>
</organism>
<dbReference type="Pfam" id="PF01535">
    <property type="entry name" value="PPR"/>
    <property type="match status" value="2"/>
</dbReference>
<comment type="caution">
    <text evidence="4">The sequence shown here is derived from an EMBL/GenBank/DDBJ whole genome shotgun (WGS) entry which is preliminary data.</text>
</comment>
<accession>A0ABD3RFG0</accession>
<dbReference type="Pfam" id="PF13041">
    <property type="entry name" value="PPR_2"/>
    <property type="match status" value="2"/>
</dbReference>
<protein>
    <recommendedName>
        <fullName evidence="6">Pentatricopeptide repeat-containing protein</fullName>
    </recommendedName>
</protein>
<dbReference type="Gene3D" id="1.25.40.10">
    <property type="entry name" value="Tetratricopeptide repeat domain"/>
    <property type="match status" value="4"/>
</dbReference>
<feature type="region of interest" description="Disordered" evidence="3">
    <location>
        <begin position="1"/>
        <end position="43"/>
    </location>
</feature>
<dbReference type="InterPro" id="IPR002885">
    <property type="entry name" value="PPR_rpt"/>
</dbReference>
<dbReference type="EMBL" id="JALLPB020000240">
    <property type="protein sequence ID" value="KAL3811735.1"/>
    <property type="molecule type" value="Genomic_DNA"/>
</dbReference>
<sequence length="527" mass="57131">MSSSPSTMTRSSHSTSHPNVDASQVDDHGECDAGGVRDNLGRTTTATTPVVDLVSDPLKPTLVTYSALMSRAVSLGKPRVVLRLWNLMRSQRNFYTRVHHADGDVAVNDDVVIPDVIFCNTLMNAYAKLGDHELARSILNAMVDGIPPTQPTVVTYNTLTDACKVAGELGEALEVLDLMTSRTDVTGDASLLPDARMYTIHQSTVARKSRRGGESNGAFSAHRDVRSGGEKDPDEAFTLLYRMIGDGIAPNGMTYCALIDFCGRCGRIDLALAGLRIMLKQKSSGGRDWGGGSAYHHQALLNEVGAWTAAINACGKSGRTDTAMRLFRTMQKYGIKPNSVTCGCLTDCLLKASPIRIAETLEVLQYMKSESLVPGEVMYMSLMGIALTLADKGVIQKDGLQVKIVNKFNEPSGRSSLESGGTTPEAIVLYAELMRCLIQEGNDSSMLMKVFIIFQMMRNAGATPDLACYNALLRACAISGDIEKTHDVLRWMNADGIELTPNTWRGTLKAARKVKRSDIADSYGMQP</sequence>
<name>A0ABD3RFG0_9STRA</name>
<feature type="region of interest" description="Disordered" evidence="3">
    <location>
        <begin position="205"/>
        <end position="231"/>
    </location>
</feature>
<dbReference type="Pfam" id="PF13812">
    <property type="entry name" value="PPR_3"/>
    <property type="match status" value="1"/>
</dbReference>
<feature type="compositionally biased region" description="Low complexity" evidence="3">
    <location>
        <begin position="1"/>
        <end position="18"/>
    </location>
</feature>